<keyword evidence="1" id="KW-0472">Membrane</keyword>
<evidence type="ECO:0000256" key="1">
    <source>
        <dbReference type="SAM" id="Phobius"/>
    </source>
</evidence>
<feature type="transmembrane region" description="Helical" evidence="1">
    <location>
        <begin position="150"/>
        <end position="172"/>
    </location>
</feature>
<keyword evidence="1" id="KW-0812">Transmembrane</keyword>
<sequence length="198" mass="21315">MAEWHLPSWPWPTLARTLARGLAWTTDIAAIVVLCFVAQTWTATCGAVAPGIIGVSDTRPLGAASSERASRADDVGSPQAVVALLNDSWQMVAFADGSLGFASTRPHRTLMYDVFSLAVTLGGIVLMIVSNVQGGGAVDGGGIDLHKSTMAWLGMWLLTVVIVFRAGFALWACADCYKEYQRDARRYSGRTEFEQAEM</sequence>
<evidence type="ECO:0000313" key="2">
    <source>
        <dbReference type="EMBL" id="KHN99754.1"/>
    </source>
</evidence>
<comment type="caution">
    <text evidence="2">The sequence shown here is derived from an EMBL/GenBank/DDBJ whole genome shotgun (WGS) entry which is preliminary data.</text>
</comment>
<dbReference type="Proteomes" id="UP000030816">
    <property type="component" value="Unassembled WGS sequence"/>
</dbReference>
<proteinExistence type="predicted"/>
<dbReference type="HOGENOM" id="CLU_103846_0_0_1"/>
<dbReference type="AlphaFoldDB" id="A0A0B2X310"/>
<organism evidence="2 3">
    <name type="scientific">Metarhizium album (strain ARSEF 1941)</name>
    <dbReference type="NCBI Taxonomy" id="1081103"/>
    <lineage>
        <taxon>Eukaryota</taxon>
        <taxon>Fungi</taxon>
        <taxon>Dikarya</taxon>
        <taxon>Ascomycota</taxon>
        <taxon>Pezizomycotina</taxon>
        <taxon>Sordariomycetes</taxon>
        <taxon>Hypocreomycetidae</taxon>
        <taxon>Hypocreales</taxon>
        <taxon>Clavicipitaceae</taxon>
        <taxon>Metarhizium</taxon>
    </lineage>
</organism>
<evidence type="ECO:0000313" key="3">
    <source>
        <dbReference type="Proteomes" id="UP000030816"/>
    </source>
</evidence>
<dbReference type="RefSeq" id="XP_040680820.1">
    <property type="nucleotide sequence ID" value="XM_040821406.1"/>
</dbReference>
<keyword evidence="3" id="KW-1185">Reference proteome</keyword>
<keyword evidence="1" id="KW-1133">Transmembrane helix</keyword>
<protein>
    <submittedName>
        <fullName evidence="2">Uncharacterized protein</fullName>
    </submittedName>
</protein>
<reference evidence="2 3" key="1">
    <citation type="journal article" date="2014" name="Proc. Natl. Acad. Sci. U.S.A.">
        <title>Trajectory and genomic determinants of fungal-pathogen speciation and host adaptation.</title>
        <authorList>
            <person name="Hu X."/>
            <person name="Xiao G."/>
            <person name="Zheng P."/>
            <person name="Shang Y."/>
            <person name="Su Y."/>
            <person name="Zhang X."/>
            <person name="Liu X."/>
            <person name="Zhan S."/>
            <person name="St Leger R.J."/>
            <person name="Wang C."/>
        </authorList>
    </citation>
    <scope>NUCLEOTIDE SEQUENCE [LARGE SCALE GENOMIC DNA]</scope>
    <source>
        <strain evidence="2 3">ARSEF 1941</strain>
    </source>
</reference>
<dbReference type="OrthoDB" id="4940254at2759"/>
<dbReference type="EMBL" id="AZHE01000004">
    <property type="protein sequence ID" value="KHN99754.1"/>
    <property type="molecule type" value="Genomic_DNA"/>
</dbReference>
<name>A0A0B2X310_METAS</name>
<gene>
    <name evidence="2" type="ORF">MAM_02607</name>
</gene>
<accession>A0A0B2X310</accession>
<dbReference type="GeneID" id="63737062"/>
<feature type="transmembrane region" description="Helical" evidence="1">
    <location>
        <begin position="110"/>
        <end position="130"/>
    </location>
</feature>